<accession>A0A0V1FIY8</accession>
<dbReference type="EMBL" id="JYDT01000079">
    <property type="protein sequence ID" value="KRY85972.1"/>
    <property type="molecule type" value="Genomic_DNA"/>
</dbReference>
<organism evidence="1 2">
    <name type="scientific">Trichinella pseudospiralis</name>
    <name type="common">Parasitic roundworm</name>
    <dbReference type="NCBI Taxonomy" id="6337"/>
    <lineage>
        <taxon>Eukaryota</taxon>
        <taxon>Metazoa</taxon>
        <taxon>Ecdysozoa</taxon>
        <taxon>Nematoda</taxon>
        <taxon>Enoplea</taxon>
        <taxon>Dorylaimia</taxon>
        <taxon>Trichinellida</taxon>
        <taxon>Trichinellidae</taxon>
        <taxon>Trichinella</taxon>
    </lineage>
</organism>
<comment type="caution">
    <text evidence="1">The sequence shown here is derived from an EMBL/GenBank/DDBJ whole genome shotgun (WGS) entry which is preliminary data.</text>
</comment>
<reference evidence="1 2" key="1">
    <citation type="submission" date="2015-01" db="EMBL/GenBank/DDBJ databases">
        <title>Evolution of Trichinella species and genotypes.</title>
        <authorList>
            <person name="Korhonen P.K."/>
            <person name="Edoardo P."/>
            <person name="Giuseppe L.R."/>
            <person name="Gasser R.B."/>
        </authorList>
    </citation>
    <scope>NUCLEOTIDE SEQUENCE [LARGE SCALE GENOMIC DNA]</scope>
    <source>
        <strain evidence="1">ISS470</strain>
    </source>
</reference>
<name>A0A0V1FIY8_TRIPS</name>
<keyword evidence="2" id="KW-1185">Reference proteome</keyword>
<sequence>MNICSLELSVVTVRSRSRYTVLLFPMRCCIKRMLMNNKIQQTPPLSIDVRASPESQWSRYD</sequence>
<dbReference type="AlphaFoldDB" id="A0A0V1FIY8"/>
<protein>
    <submittedName>
        <fullName evidence="1">Uncharacterized protein</fullName>
    </submittedName>
</protein>
<proteinExistence type="predicted"/>
<evidence type="ECO:0000313" key="2">
    <source>
        <dbReference type="Proteomes" id="UP000054995"/>
    </source>
</evidence>
<gene>
    <name evidence="1" type="ORF">T4D_11599</name>
</gene>
<evidence type="ECO:0000313" key="1">
    <source>
        <dbReference type="EMBL" id="KRY85972.1"/>
    </source>
</evidence>
<dbReference type="Proteomes" id="UP000054995">
    <property type="component" value="Unassembled WGS sequence"/>
</dbReference>